<comment type="similarity">
    <text evidence="1 5 8">Belongs to the aldehyde dehydrogenase family.</text>
</comment>
<dbReference type="PIRSF" id="PIRSF036492">
    <property type="entry name" value="ALDH"/>
    <property type="match status" value="1"/>
</dbReference>
<dbReference type="InterPro" id="IPR016163">
    <property type="entry name" value="Ald_DH_C"/>
</dbReference>
<evidence type="ECO:0000256" key="5">
    <source>
        <dbReference type="PIRNR" id="PIRNR036492"/>
    </source>
</evidence>
<keyword evidence="4" id="KW-0520">NAD</keyword>
<dbReference type="Pfam" id="PF00171">
    <property type="entry name" value="Aldedh"/>
    <property type="match status" value="1"/>
</dbReference>
<dbReference type="Gene3D" id="3.40.605.10">
    <property type="entry name" value="Aldehyde Dehydrogenase, Chain A, domain 1"/>
    <property type="match status" value="1"/>
</dbReference>
<feature type="domain" description="Aldehyde dehydrogenase" evidence="9">
    <location>
        <begin position="12"/>
        <end position="434"/>
    </location>
</feature>
<dbReference type="AlphaFoldDB" id="A0AAN1UTH3"/>
<evidence type="ECO:0000256" key="6">
    <source>
        <dbReference type="PIRSR" id="PIRSR036492-1"/>
    </source>
</evidence>
<dbReference type="GO" id="GO:0004029">
    <property type="term" value="F:aldehyde dehydrogenase (NAD+) activity"/>
    <property type="evidence" value="ECO:0007669"/>
    <property type="project" value="TreeGrafter"/>
</dbReference>
<evidence type="ECO:0000313" key="10">
    <source>
        <dbReference type="EMBL" id="AZB71539.1"/>
    </source>
</evidence>
<dbReference type="SUPFAM" id="SSF53720">
    <property type="entry name" value="ALDH-like"/>
    <property type="match status" value="1"/>
</dbReference>
<dbReference type="PROSITE" id="PS00070">
    <property type="entry name" value="ALDEHYDE_DEHYDR_CYS"/>
    <property type="match status" value="1"/>
</dbReference>
<dbReference type="InterPro" id="IPR012394">
    <property type="entry name" value="Aldehyde_DH_NAD(P)"/>
</dbReference>
<evidence type="ECO:0000256" key="3">
    <source>
        <dbReference type="ARBA" id="ARBA00023002"/>
    </source>
</evidence>
<keyword evidence="2" id="KW-0521">NADP</keyword>
<gene>
    <name evidence="10" type="ORF">DOP62_01270</name>
</gene>
<dbReference type="GO" id="GO:0006081">
    <property type="term" value="P:aldehyde metabolic process"/>
    <property type="evidence" value="ECO:0007669"/>
    <property type="project" value="InterPro"/>
</dbReference>
<dbReference type="InterPro" id="IPR016162">
    <property type="entry name" value="Ald_DH_N"/>
</dbReference>
<evidence type="ECO:0000313" key="11">
    <source>
        <dbReference type="Proteomes" id="UP000267249"/>
    </source>
</evidence>
<dbReference type="Proteomes" id="UP000267249">
    <property type="component" value="Chromosome"/>
</dbReference>
<feature type="active site" evidence="6 7">
    <location>
        <position position="216"/>
    </location>
</feature>
<dbReference type="PROSITE" id="PS00687">
    <property type="entry name" value="ALDEHYDE_DEHYDR_GLU"/>
    <property type="match status" value="1"/>
</dbReference>
<keyword evidence="3 5" id="KW-0560">Oxidoreductase</keyword>
<evidence type="ECO:0000259" key="9">
    <source>
        <dbReference type="Pfam" id="PF00171"/>
    </source>
</evidence>
<dbReference type="EMBL" id="CP030139">
    <property type="protein sequence ID" value="AZB71539.1"/>
    <property type="molecule type" value="Genomic_DNA"/>
</dbReference>
<dbReference type="CDD" id="cd07087">
    <property type="entry name" value="ALDH_F3-13-14_CALDH-like"/>
    <property type="match status" value="1"/>
</dbReference>
<organism evidence="10 11">
    <name type="scientific">Synechococcus elongatus PCC 11801</name>
    <dbReference type="NCBI Taxonomy" id="2219813"/>
    <lineage>
        <taxon>Bacteria</taxon>
        <taxon>Bacillati</taxon>
        <taxon>Cyanobacteriota</taxon>
        <taxon>Cyanophyceae</taxon>
        <taxon>Synechococcales</taxon>
        <taxon>Synechococcaceae</taxon>
        <taxon>Synechococcus</taxon>
    </lineage>
</organism>
<dbReference type="InterPro" id="IPR015590">
    <property type="entry name" value="Aldehyde_DH_dom"/>
</dbReference>
<dbReference type="FunFam" id="3.40.605.10:FF:000004">
    <property type="entry name" value="Aldehyde dehydrogenase"/>
    <property type="match status" value="1"/>
</dbReference>
<evidence type="ECO:0000256" key="1">
    <source>
        <dbReference type="ARBA" id="ARBA00009986"/>
    </source>
</evidence>
<dbReference type="InterPro" id="IPR016161">
    <property type="entry name" value="Ald_DH/histidinol_DH"/>
</dbReference>
<name>A0AAN1UTH3_SYNEL</name>
<protein>
    <recommendedName>
        <fullName evidence="5">Aldehyde dehydrogenase</fullName>
    </recommendedName>
</protein>
<dbReference type="FunFam" id="3.40.309.10:FF:000003">
    <property type="entry name" value="Aldehyde dehydrogenase"/>
    <property type="match status" value="1"/>
</dbReference>
<accession>A0AAN1UTH3</accession>
<reference evidence="10 11" key="1">
    <citation type="journal article" date="2018" name="Sci. Rep.">
        <title>Genome Features and Biochemical Characteristics of a Robust, Fast Growing and Naturally Transformable Cyanobacterium Synechococcus elongatus PCC 11801 Isolated from India.</title>
        <authorList>
            <person name="Jaiswal D."/>
            <person name="Sengupta A."/>
            <person name="Sohoni S."/>
            <person name="Sengupta S."/>
            <person name="Phadnavis A.G."/>
            <person name="Pakrasi H.B."/>
            <person name="Wangikar P.P."/>
        </authorList>
    </citation>
    <scope>NUCLEOTIDE SEQUENCE [LARGE SCALE GENOMIC DNA]</scope>
    <source>
        <strain evidence="10 11">PCC 11801</strain>
    </source>
</reference>
<evidence type="ECO:0000256" key="8">
    <source>
        <dbReference type="RuleBase" id="RU003345"/>
    </source>
</evidence>
<sequence>MTAVAVPFSAAETVAALRATFNSGETRSLNFRLARLQDLAQLLTDHEAELLQALAEDLHKPALEAYASEIYFLRDQIKLTCKQLKRWMQPEKTRISAVQWPAQAYRQAEPLGVVLIIGPWNYPLQLLLLPLVGAIAAGNCAVLKPSELAPATSSLLKRLLSDRFDPNYIRVLEGDATVSQALLAEPFDHIFFTGGTAIGRKVMAAAAEHLTPVTLELGGKSPCIVDADIDLAVAARRIAWGKFFNAGQTCIAPDYLLVQRAVAEPLIQALIDNIHQFYGEDPQQSPDYARIVSDRHWQRLNGLLADGTIRHGGQVDGSDRYIAPTLITDVTCRDPILQEEIFGPILPILIYDQLEEAIAQIRAQPKPLALYLFSRDRHVQSRVLAQTSAGSVCLNDTILQVGVPDLPFGGVGPSGMGAYHGKASFDTFSHYKSVLKRPFWLDLALRYPPYGDKINLFRKL</sequence>
<dbReference type="Gene3D" id="3.40.309.10">
    <property type="entry name" value="Aldehyde Dehydrogenase, Chain A, domain 2"/>
    <property type="match status" value="1"/>
</dbReference>
<evidence type="ECO:0000256" key="4">
    <source>
        <dbReference type="ARBA" id="ARBA00023027"/>
    </source>
</evidence>
<feature type="active site" evidence="6">
    <location>
        <position position="250"/>
    </location>
</feature>
<dbReference type="InterPro" id="IPR029510">
    <property type="entry name" value="Ald_DH_CS_GLU"/>
</dbReference>
<dbReference type="PANTHER" id="PTHR43570">
    <property type="entry name" value="ALDEHYDE DEHYDROGENASE"/>
    <property type="match status" value="1"/>
</dbReference>
<proteinExistence type="inferred from homology"/>
<dbReference type="GO" id="GO:0005737">
    <property type="term" value="C:cytoplasm"/>
    <property type="evidence" value="ECO:0007669"/>
    <property type="project" value="TreeGrafter"/>
</dbReference>
<dbReference type="PANTHER" id="PTHR43570:SF16">
    <property type="entry name" value="ALDEHYDE DEHYDROGENASE TYPE III, ISOFORM Q"/>
    <property type="match status" value="1"/>
</dbReference>
<dbReference type="RefSeq" id="WP_208674918.1">
    <property type="nucleotide sequence ID" value="NZ_CP030139.2"/>
</dbReference>
<dbReference type="InterPro" id="IPR016160">
    <property type="entry name" value="Ald_DH_CS_CYS"/>
</dbReference>
<evidence type="ECO:0000256" key="7">
    <source>
        <dbReference type="PROSITE-ProRule" id="PRU10007"/>
    </source>
</evidence>
<evidence type="ECO:0000256" key="2">
    <source>
        <dbReference type="ARBA" id="ARBA00022857"/>
    </source>
</evidence>